<evidence type="ECO:0000256" key="2">
    <source>
        <dbReference type="ARBA" id="ARBA00022448"/>
    </source>
</evidence>
<proteinExistence type="inferred from homology"/>
<dbReference type="GO" id="GO:0015658">
    <property type="term" value="F:branched-chain amino acid transmembrane transporter activity"/>
    <property type="evidence" value="ECO:0007669"/>
    <property type="project" value="TreeGrafter"/>
</dbReference>
<comment type="caution">
    <text evidence="7">The sequence shown here is derived from an EMBL/GenBank/DDBJ whole genome shotgun (WGS) entry which is preliminary data.</text>
</comment>
<reference evidence="7" key="1">
    <citation type="journal article" date="2020" name="mSystems">
        <title>Genome- and Community-Level Interaction Insights into Carbon Utilization and Element Cycling Functions of Hydrothermarchaeota in Hydrothermal Sediment.</title>
        <authorList>
            <person name="Zhou Z."/>
            <person name="Liu Y."/>
            <person name="Xu W."/>
            <person name="Pan J."/>
            <person name="Luo Z.H."/>
            <person name="Li M."/>
        </authorList>
    </citation>
    <scope>NUCLEOTIDE SEQUENCE [LARGE SCALE GENOMIC DNA]</scope>
    <source>
        <strain evidence="7">SpSt-754</strain>
    </source>
</reference>
<dbReference type="InterPro" id="IPR052156">
    <property type="entry name" value="BCAA_Transport_ATP-bd_LivF"/>
</dbReference>
<dbReference type="GO" id="GO:0016887">
    <property type="term" value="F:ATP hydrolysis activity"/>
    <property type="evidence" value="ECO:0007669"/>
    <property type="project" value="InterPro"/>
</dbReference>
<keyword evidence="3" id="KW-0547">Nucleotide-binding</keyword>
<dbReference type="CDD" id="cd03224">
    <property type="entry name" value="ABC_TM1139_LivF_branched"/>
    <property type="match status" value="1"/>
</dbReference>
<dbReference type="EMBL" id="DTGD01000214">
    <property type="protein sequence ID" value="HGB36380.1"/>
    <property type="molecule type" value="Genomic_DNA"/>
</dbReference>
<gene>
    <name evidence="7" type="ORF">ENV38_05705</name>
</gene>
<dbReference type="GO" id="GO:0005524">
    <property type="term" value="F:ATP binding"/>
    <property type="evidence" value="ECO:0007669"/>
    <property type="project" value="UniProtKB-KW"/>
</dbReference>
<comment type="similarity">
    <text evidence="1">Belongs to the ABC transporter superfamily.</text>
</comment>
<dbReference type="AlphaFoldDB" id="A0A7V3KPC6"/>
<evidence type="ECO:0000259" key="6">
    <source>
        <dbReference type="PROSITE" id="PS50893"/>
    </source>
</evidence>
<sequence>MLKLNQVNTFYGDVQALRNVSFEIREKEIIAIVGSNGAGKSTTLNTISGILRPSSGTIEFLGERMERLHPHEIVDHGIVQIPEGRLLFPYMSVLENLELGAFNLKARASRRENLDRVFTLFPILKERMNQLAGTLSGGEQQMLAIGRGLMSLPKLLMLDEPSLGLAPLLVRQVFETVKSINLQAITVLLVEQNVYHSLSMAVRGYVLENGSIVLEGSGRDLLNNSHVREAYLGI</sequence>
<dbReference type="Gene3D" id="3.40.50.300">
    <property type="entry name" value="P-loop containing nucleotide triphosphate hydrolases"/>
    <property type="match status" value="1"/>
</dbReference>
<evidence type="ECO:0000256" key="3">
    <source>
        <dbReference type="ARBA" id="ARBA00022741"/>
    </source>
</evidence>
<dbReference type="PANTHER" id="PTHR43820:SF4">
    <property type="entry name" value="HIGH-AFFINITY BRANCHED-CHAIN AMINO ACID TRANSPORT ATP-BINDING PROTEIN LIVF"/>
    <property type="match status" value="1"/>
</dbReference>
<dbReference type="GO" id="GO:0015807">
    <property type="term" value="P:L-amino acid transport"/>
    <property type="evidence" value="ECO:0007669"/>
    <property type="project" value="TreeGrafter"/>
</dbReference>
<organism evidence="7">
    <name type="scientific">candidate division WOR-3 bacterium</name>
    <dbReference type="NCBI Taxonomy" id="2052148"/>
    <lineage>
        <taxon>Bacteria</taxon>
        <taxon>Bacteria division WOR-3</taxon>
    </lineage>
</organism>
<keyword evidence="5" id="KW-0029">Amino-acid transport</keyword>
<evidence type="ECO:0000313" key="7">
    <source>
        <dbReference type="EMBL" id="HGB36380.1"/>
    </source>
</evidence>
<dbReference type="SMART" id="SM00382">
    <property type="entry name" value="AAA"/>
    <property type="match status" value="1"/>
</dbReference>
<dbReference type="InterPro" id="IPR027417">
    <property type="entry name" value="P-loop_NTPase"/>
</dbReference>
<dbReference type="PROSITE" id="PS50893">
    <property type="entry name" value="ABC_TRANSPORTER_2"/>
    <property type="match status" value="1"/>
</dbReference>
<dbReference type="InterPro" id="IPR017871">
    <property type="entry name" value="ABC_transporter-like_CS"/>
</dbReference>
<keyword evidence="4 7" id="KW-0067">ATP-binding</keyword>
<keyword evidence="2" id="KW-0813">Transport</keyword>
<protein>
    <submittedName>
        <fullName evidence="7">ABC transporter ATP-binding protein</fullName>
    </submittedName>
</protein>
<dbReference type="SUPFAM" id="SSF52540">
    <property type="entry name" value="P-loop containing nucleoside triphosphate hydrolases"/>
    <property type="match status" value="1"/>
</dbReference>
<dbReference type="InterPro" id="IPR003439">
    <property type="entry name" value="ABC_transporter-like_ATP-bd"/>
</dbReference>
<dbReference type="InterPro" id="IPR003593">
    <property type="entry name" value="AAA+_ATPase"/>
</dbReference>
<name>A0A7V3KPC6_UNCW3</name>
<evidence type="ECO:0000256" key="4">
    <source>
        <dbReference type="ARBA" id="ARBA00022840"/>
    </source>
</evidence>
<evidence type="ECO:0000256" key="1">
    <source>
        <dbReference type="ARBA" id="ARBA00005417"/>
    </source>
</evidence>
<feature type="domain" description="ABC transporter" evidence="6">
    <location>
        <begin position="2"/>
        <end position="234"/>
    </location>
</feature>
<dbReference type="PROSITE" id="PS00211">
    <property type="entry name" value="ABC_TRANSPORTER_1"/>
    <property type="match status" value="1"/>
</dbReference>
<dbReference type="Pfam" id="PF00005">
    <property type="entry name" value="ABC_tran"/>
    <property type="match status" value="1"/>
</dbReference>
<accession>A0A7V3KPC6</accession>
<evidence type="ECO:0000256" key="5">
    <source>
        <dbReference type="ARBA" id="ARBA00022970"/>
    </source>
</evidence>
<dbReference type="PANTHER" id="PTHR43820">
    <property type="entry name" value="HIGH-AFFINITY BRANCHED-CHAIN AMINO ACID TRANSPORT ATP-BINDING PROTEIN LIVF"/>
    <property type="match status" value="1"/>
</dbReference>